<evidence type="ECO:0000256" key="1">
    <source>
        <dbReference type="SAM" id="Phobius"/>
    </source>
</evidence>
<accession>A0A6C0BDQ0</accession>
<sequence length="382" mass="45788">MVLYMNGIILTRSNFFIKYIKLIMFYYYIMFSPIIVKDNNTKNIFINDCKKMYDNKDKSFYGIDFEYNMKNKKRVISLMQVILINDSSKYDDIDYHKPIYVLDPMSFNKNDMDLLIKYVFCSYSIKIFHGSDSLDYQYIYEDIIKDKNQFMKFINTSVDTRFLCEISKRIMSRNDNKVTKKCSIYNALLDHNIIDKKLFDKLEKLSSKINYNKEWNINSLTQVQLFYSVYDVYYLYDLLSVITRNVVTVNKIIKTDLISLINRLYRFNMLNKFGIINLSDICKKKIVKINNENINDKIMETPLMKIKYNKKDVTIYVEDILSLDTIRKNIMYCLIYYYINNDAIEEFKKNKYFMYMKGFESVLELMKSIGKKSSSRISCNNT</sequence>
<evidence type="ECO:0008006" key="3">
    <source>
        <dbReference type="Google" id="ProtNLM"/>
    </source>
</evidence>
<keyword evidence="1" id="KW-0812">Transmembrane</keyword>
<dbReference type="AlphaFoldDB" id="A0A6C0BDQ0"/>
<organism evidence="2">
    <name type="scientific">viral metagenome</name>
    <dbReference type="NCBI Taxonomy" id="1070528"/>
    <lineage>
        <taxon>unclassified sequences</taxon>
        <taxon>metagenomes</taxon>
        <taxon>organismal metagenomes</taxon>
    </lineage>
</organism>
<name>A0A6C0BDQ0_9ZZZZ</name>
<dbReference type="GO" id="GO:0003676">
    <property type="term" value="F:nucleic acid binding"/>
    <property type="evidence" value="ECO:0007669"/>
    <property type="project" value="InterPro"/>
</dbReference>
<proteinExistence type="predicted"/>
<keyword evidence="1" id="KW-0472">Membrane</keyword>
<feature type="transmembrane region" description="Helical" evidence="1">
    <location>
        <begin position="15"/>
        <end position="36"/>
    </location>
</feature>
<reference evidence="2" key="1">
    <citation type="journal article" date="2020" name="Nature">
        <title>Giant virus diversity and host interactions through global metagenomics.</title>
        <authorList>
            <person name="Schulz F."/>
            <person name="Roux S."/>
            <person name="Paez-Espino D."/>
            <person name="Jungbluth S."/>
            <person name="Walsh D.A."/>
            <person name="Denef V.J."/>
            <person name="McMahon K.D."/>
            <person name="Konstantinidis K.T."/>
            <person name="Eloe-Fadrosh E.A."/>
            <person name="Kyrpides N.C."/>
            <person name="Woyke T."/>
        </authorList>
    </citation>
    <scope>NUCLEOTIDE SEQUENCE</scope>
    <source>
        <strain evidence="2">GVMAG-M-3300010160-60</strain>
    </source>
</reference>
<keyword evidence="1" id="KW-1133">Transmembrane helix</keyword>
<dbReference type="EMBL" id="MN739134">
    <property type="protein sequence ID" value="QHS90397.1"/>
    <property type="molecule type" value="Genomic_DNA"/>
</dbReference>
<evidence type="ECO:0000313" key="2">
    <source>
        <dbReference type="EMBL" id="QHS90397.1"/>
    </source>
</evidence>
<dbReference type="InterPro" id="IPR036397">
    <property type="entry name" value="RNaseH_sf"/>
</dbReference>
<protein>
    <recommendedName>
        <fullName evidence="3">3'-5' exonuclease domain-containing protein</fullName>
    </recommendedName>
</protein>
<dbReference type="Gene3D" id="3.30.420.10">
    <property type="entry name" value="Ribonuclease H-like superfamily/Ribonuclease H"/>
    <property type="match status" value="1"/>
</dbReference>